<accession>A0A8J3QJE8</accession>
<sequence length="255" mass="27047">MTTSYARRPVFGKPPDTLVVEEPLEIRVNGQSIAVTMRTPGSELELALGFLYTEGIIRDVSEVASAKLCVDDPNVAEVVLRQHYAIESRNFYTTSSCGVCGKASIDSVKVHSHHDVSADPVTVRAATLSLLPDKLRQAQRGFARTGGSHAAGVFTAAGDLVLVREDVGRHNAFDKAIGTLLQRGEVPLAGHVILVSGRASFELTQKAWVAGAPVLAAVSAPSTLAVDLAAEAGITLVGFLRGESMNVYTRPDRVS</sequence>
<evidence type="ECO:0000256" key="1">
    <source>
        <dbReference type="ARBA" id="ARBA00022490"/>
    </source>
</evidence>
<dbReference type="PIRSF" id="PIRSF015626">
    <property type="entry name" value="FdhD"/>
    <property type="match status" value="1"/>
</dbReference>
<gene>
    <name evidence="3 4" type="primary">fdhD</name>
    <name evidence="4" type="ORF">Rhe02_88140</name>
</gene>
<comment type="caution">
    <text evidence="3">Lacks conserved residue(s) required for the propagation of feature annotation.</text>
</comment>
<organism evidence="4 5">
    <name type="scientific">Rhizocola hellebori</name>
    <dbReference type="NCBI Taxonomy" id="1392758"/>
    <lineage>
        <taxon>Bacteria</taxon>
        <taxon>Bacillati</taxon>
        <taxon>Actinomycetota</taxon>
        <taxon>Actinomycetes</taxon>
        <taxon>Micromonosporales</taxon>
        <taxon>Micromonosporaceae</taxon>
        <taxon>Rhizocola</taxon>
    </lineage>
</organism>
<dbReference type="GO" id="GO:0097163">
    <property type="term" value="F:sulfur carrier activity"/>
    <property type="evidence" value="ECO:0007669"/>
    <property type="project" value="UniProtKB-UniRule"/>
</dbReference>
<name>A0A8J3QJE8_9ACTN</name>
<protein>
    <recommendedName>
        <fullName evidence="3">Sulfur carrier protein FdhD</fullName>
    </recommendedName>
</protein>
<evidence type="ECO:0000313" key="4">
    <source>
        <dbReference type="EMBL" id="GIH10747.1"/>
    </source>
</evidence>
<dbReference type="PANTHER" id="PTHR30592">
    <property type="entry name" value="FORMATE DEHYDROGENASE"/>
    <property type="match status" value="1"/>
</dbReference>
<dbReference type="GO" id="GO:0005737">
    <property type="term" value="C:cytoplasm"/>
    <property type="evidence" value="ECO:0007669"/>
    <property type="project" value="UniProtKB-SubCell"/>
</dbReference>
<dbReference type="EMBL" id="BONY01000105">
    <property type="protein sequence ID" value="GIH10747.1"/>
    <property type="molecule type" value="Genomic_DNA"/>
</dbReference>
<dbReference type="AlphaFoldDB" id="A0A8J3QJE8"/>
<dbReference type="GO" id="GO:0016783">
    <property type="term" value="F:sulfurtransferase activity"/>
    <property type="evidence" value="ECO:0007669"/>
    <property type="project" value="InterPro"/>
</dbReference>
<keyword evidence="5" id="KW-1185">Reference proteome</keyword>
<dbReference type="NCBIfam" id="NF001943">
    <property type="entry name" value="PRK00724.1-2"/>
    <property type="match status" value="1"/>
</dbReference>
<dbReference type="Proteomes" id="UP000612899">
    <property type="component" value="Unassembled WGS sequence"/>
</dbReference>
<evidence type="ECO:0000256" key="3">
    <source>
        <dbReference type="HAMAP-Rule" id="MF_00187"/>
    </source>
</evidence>
<dbReference type="PANTHER" id="PTHR30592:SF1">
    <property type="entry name" value="SULFUR CARRIER PROTEIN FDHD"/>
    <property type="match status" value="1"/>
</dbReference>
<dbReference type="Gene3D" id="3.40.140.10">
    <property type="entry name" value="Cytidine Deaminase, domain 2"/>
    <property type="match status" value="1"/>
</dbReference>
<dbReference type="Gene3D" id="3.10.20.10">
    <property type="match status" value="1"/>
</dbReference>
<comment type="caution">
    <text evidence="4">The sequence shown here is derived from an EMBL/GenBank/DDBJ whole genome shotgun (WGS) entry which is preliminary data.</text>
</comment>
<dbReference type="GO" id="GO:0006777">
    <property type="term" value="P:Mo-molybdopterin cofactor biosynthetic process"/>
    <property type="evidence" value="ECO:0007669"/>
    <property type="project" value="UniProtKB-UniRule"/>
</dbReference>
<evidence type="ECO:0000256" key="2">
    <source>
        <dbReference type="ARBA" id="ARBA00023150"/>
    </source>
</evidence>
<dbReference type="SUPFAM" id="SSF53927">
    <property type="entry name" value="Cytidine deaminase-like"/>
    <property type="match status" value="1"/>
</dbReference>
<dbReference type="InterPro" id="IPR016193">
    <property type="entry name" value="Cytidine_deaminase-like"/>
</dbReference>
<feature type="active site" description="Cysteine persulfide intermediate" evidence="3">
    <location>
        <position position="97"/>
    </location>
</feature>
<reference evidence="4" key="1">
    <citation type="submission" date="2021-01" db="EMBL/GenBank/DDBJ databases">
        <title>Whole genome shotgun sequence of Rhizocola hellebori NBRC 109834.</title>
        <authorList>
            <person name="Komaki H."/>
            <person name="Tamura T."/>
        </authorList>
    </citation>
    <scope>NUCLEOTIDE SEQUENCE</scope>
    <source>
        <strain evidence="4">NBRC 109834</strain>
    </source>
</reference>
<dbReference type="Pfam" id="PF02634">
    <property type="entry name" value="FdhD-NarQ"/>
    <property type="match status" value="1"/>
</dbReference>
<keyword evidence="1 3" id="KW-0963">Cytoplasm</keyword>
<keyword evidence="2 3" id="KW-0501">Molybdenum cofactor biosynthesis</keyword>
<dbReference type="InterPro" id="IPR003786">
    <property type="entry name" value="FdhD"/>
</dbReference>
<dbReference type="HAMAP" id="MF_00187">
    <property type="entry name" value="FdhD"/>
    <property type="match status" value="1"/>
</dbReference>
<evidence type="ECO:0000313" key="5">
    <source>
        <dbReference type="Proteomes" id="UP000612899"/>
    </source>
</evidence>
<dbReference type="RefSeq" id="WP_203914466.1">
    <property type="nucleotide sequence ID" value="NZ_BONY01000105.1"/>
</dbReference>
<comment type="function">
    <text evidence="3">Required for formate dehydrogenase (FDH) activity. Acts as a sulfur carrier protein that transfers sulfur from IscS to the molybdenum cofactor prior to its insertion into FDH.</text>
</comment>
<dbReference type="NCBIfam" id="TIGR00129">
    <property type="entry name" value="fdhD_narQ"/>
    <property type="match status" value="1"/>
</dbReference>
<proteinExistence type="inferred from homology"/>
<comment type="subcellular location">
    <subcellularLocation>
        <location evidence="3">Cytoplasm</location>
    </subcellularLocation>
</comment>
<comment type="similarity">
    <text evidence="3">Belongs to the FdhD family.</text>
</comment>